<dbReference type="AlphaFoldDB" id="A0A6A6NMD6"/>
<dbReference type="PANTHER" id="PTHR42085">
    <property type="entry name" value="F-BOX DOMAIN-CONTAINING PROTEIN"/>
    <property type="match status" value="1"/>
</dbReference>
<feature type="region of interest" description="Disordered" evidence="1">
    <location>
        <begin position="1"/>
        <end position="92"/>
    </location>
</feature>
<protein>
    <submittedName>
        <fullName evidence="2">Uncharacterized protein</fullName>
    </submittedName>
</protein>
<feature type="region of interest" description="Disordered" evidence="1">
    <location>
        <begin position="175"/>
        <end position="290"/>
    </location>
</feature>
<feature type="compositionally biased region" description="Polar residues" evidence="1">
    <location>
        <begin position="231"/>
        <end position="246"/>
    </location>
</feature>
<keyword evidence="3" id="KW-1185">Reference proteome</keyword>
<dbReference type="OrthoDB" id="5314997at2759"/>
<proteinExistence type="predicted"/>
<dbReference type="EMBL" id="MU001702">
    <property type="protein sequence ID" value="KAF2452902.1"/>
    <property type="molecule type" value="Genomic_DNA"/>
</dbReference>
<sequence>MIAPDNENPSRLPQFGRQAMGSRPAAAPPPSLDARPSSVLVFSTPPPNTKAKLLRTSRSAGAPNPSSPPSPLANKSASADNTPTTCPPTPSRQLDSLKAFTFKSSYSGYISFEPKKRIPVQPFRFMDLPLELRCRIYELAIPQIVRSGPQSRVTVMAMDLAAPDTPWEKCKCGTCSKEDEAKSKSPSRSPTGLPATRSRRNSSPSTSSSSSSSSDSSDSTHSSDSDLSSTQPTPHRSPSTQRNGASATPVPNPQQTVNSSVGNTSSLPVSRSGRCRHPKASPLRPHPLPPLLQVSRTICTEILQLYYSRNYWYLQDWRESGSFILFSGFLHRLGKPAAASLRDIYLSLPGWDMRFSPDARNTSPSDLSAIAKDSDDGYRMLSAARELVGLLAKYEINANLTLAAQSQRALETVEEFINEAECMAKSGRIWGNAMDQINGLDKNGAWSFSKWWEHRKKNLKKDREDLNATPLFEGDMVQRKIFVDLRVKLAEPAPSNGAKTSSVGEVAGKVANMSLIDEGRDEDG</sequence>
<dbReference type="Proteomes" id="UP000799766">
    <property type="component" value="Unassembled WGS sequence"/>
</dbReference>
<reference evidence="2" key="1">
    <citation type="journal article" date="2020" name="Stud. Mycol.">
        <title>101 Dothideomycetes genomes: a test case for predicting lifestyles and emergence of pathogens.</title>
        <authorList>
            <person name="Haridas S."/>
            <person name="Albert R."/>
            <person name="Binder M."/>
            <person name="Bloem J."/>
            <person name="Labutti K."/>
            <person name="Salamov A."/>
            <person name="Andreopoulos B."/>
            <person name="Baker S."/>
            <person name="Barry K."/>
            <person name="Bills G."/>
            <person name="Bluhm B."/>
            <person name="Cannon C."/>
            <person name="Castanera R."/>
            <person name="Culley D."/>
            <person name="Daum C."/>
            <person name="Ezra D."/>
            <person name="Gonzalez J."/>
            <person name="Henrissat B."/>
            <person name="Kuo A."/>
            <person name="Liang C."/>
            <person name="Lipzen A."/>
            <person name="Lutzoni F."/>
            <person name="Magnuson J."/>
            <person name="Mondo S."/>
            <person name="Nolan M."/>
            <person name="Ohm R."/>
            <person name="Pangilinan J."/>
            <person name="Park H.-J."/>
            <person name="Ramirez L."/>
            <person name="Alfaro M."/>
            <person name="Sun H."/>
            <person name="Tritt A."/>
            <person name="Yoshinaga Y."/>
            <person name="Zwiers L.-H."/>
            <person name="Turgeon B."/>
            <person name="Goodwin S."/>
            <person name="Spatafora J."/>
            <person name="Crous P."/>
            <person name="Grigoriev I."/>
        </authorList>
    </citation>
    <scope>NUCLEOTIDE SEQUENCE</scope>
    <source>
        <strain evidence="2">ATCC 16933</strain>
    </source>
</reference>
<evidence type="ECO:0000313" key="3">
    <source>
        <dbReference type="Proteomes" id="UP000799766"/>
    </source>
</evidence>
<dbReference type="InterPro" id="IPR038883">
    <property type="entry name" value="AN11006-like"/>
</dbReference>
<feature type="compositionally biased region" description="Polar residues" evidence="1">
    <location>
        <begin position="253"/>
        <end position="269"/>
    </location>
</feature>
<accession>A0A6A6NMD6</accession>
<evidence type="ECO:0000313" key="2">
    <source>
        <dbReference type="EMBL" id="KAF2452902.1"/>
    </source>
</evidence>
<feature type="compositionally biased region" description="Low complexity" evidence="1">
    <location>
        <begin position="201"/>
        <end position="230"/>
    </location>
</feature>
<name>A0A6A6NMD6_9PEZI</name>
<gene>
    <name evidence="2" type="ORF">BDY21DRAFT_357855</name>
</gene>
<organism evidence="2 3">
    <name type="scientific">Lineolata rhizophorae</name>
    <dbReference type="NCBI Taxonomy" id="578093"/>
    <lineage>
        <taxon>Eukaryota</taxon>
        <taxon>Fungi</taxon>
        <taxon>Dikarya</taxon>
        <taxon>Ascomycota</taxon>
        <taxon>Pezizomycotina</taxon>
        <taxon>Dothideomycetes</taxon>
        <taxon>Dothideomycetes incertae sedis</taxon>
        <taxon>Lineolatales</taxon>
        <taxon>Lineolataceae</taxon>
        <taxon>Lineolata</taxon>
    </lineage>
</organism>
<evidence type="ECO:0000256" key="1">
    <source>
        <dbReference type="SAM" id="MobiDB-lite"/>
    </source>
</evidence>
<dbReference type="PANTHER" id="PTHR42085:SF7">
    <property type="entry name" value="F-BOX DOMAIN-CONTAINING PROTEIN"/>
    <property type="match status" value="1"/>
</dbReference>